<accession>A0A9W6IKN0</accession>
<organism evidence="1 2">
    <name type="scientific">Maricaulis virginensis</name>
    <dbReference type="NCBI Taxonomy" id="144022"/>
    <lineage>
        <taxon>Bacteria</taxon>
        <taxon>Pseudomonadati</taxon>
        <taxon>Pseudomonadota</taxon>
        <taxon>Alphaproteobacteria</taxon>
        <taxon>Maricaulales</taxon>
        <taxon>Maricaulaceae</taxon>
        <taxon>Maricaulis</taxon>
    </lineage>
</organism>
<reference evidence="1" key="1">
    <citation type="journal article" date="2014" name="Int. J. Syst. Evol. Microbiol.">
        <title>Complete genome sequence of Corynebacterium casei LMG S-19264T (=DSM 44701T), isolated from a smear-ripened cheese.</title>
        <authorList>
            <consortium name="US DOE Joint Genome Institute (JGI-PGF)"/>
            <person name="Walter F."/>
            <person name="Albersmeier A."/>
            <person name="Kalinowski J."/>
            <person name="Ruckert C."/>
        </authorList>
    </citation>
    <scope>NUCLEOTIDE SEQUENCE</scope>
    <source>
        <strain evidence="1">VKM B-1513</strain>
    </source>
</reference>
<keyword evidence="2" id="KW-1185">Reference proteome</keyword>
<proteinExistence type="predicted"/>
<evidence type="ECO:0000313" key="2">
    <source>
        <dbReference type="Proteomes" id="UP001143486"/>
    </source>
</evidence>
<gene>
    <name evidence="1" type="ORF">GCM10017621_08450</name>
</gene>
<dbReference type="AlphaFoldDB" id="A0A9W6IKN0"/>
<comment type="caution">
    <text evidence="1">The sequence shown here is derived from an EMBL/GenBank/DDBJ whole genome shotgun (WGS) entry which is preliminary data.</text>
</comment>
<sequence length="80" mass="8642">MKRGGRFVLEAFGLGADTVAQVLEPALSEGTLDIRAGGEGELRIARPDATGQRRQVGKAASISAMRIRVCWRIRSASDWT</sequence>
<dbReference type="EMBL" id="BSFE01000002">
    <property type="protein sequence ID" value="GLK51337.1"/>
    <property type="molecule type" value="Genomic_DNA"/>
</dbReference>
<name>A0A9W6IKN0_9PROT</name>
<reference evidence="1" key="2">
    <citation type="submission" date="2023-01" db="EMBL/GenBank/DDBJ databases">
        <authorList>
            <person name="Sun Q."/>
            <person name="Evtushenko L."/>
        </authorList>
    </citation>
    <scope>NUCLEOTIDE SEQUENCE</scope>
    <source>
        <strain evidence="1">VKM B-1513</strain>
    </source>
</reference>
<protein>
    <submittedName>
        <fullName evidence="1">Uncharacterized protein</fullName>
    </submittedName>
</protein>
<evidence type="ECO:0000313" key="1">
    <source>
        <dbReference type="EMBL" id="GLK51337.1"/>
    </source>
</evidence>
<dbReference type="Proteomes" id="UP001143486">
    <property type="component" value="Unassembled WGS sequence"/>
</dbReference>